<organism evidence="1 2">
    <name type="scientific">Allorhodopirellula heiligendammensis</name>
    <dbReference type="NCBI Taxonomy" id="2714739"/>
    <lineage>
        <taxon>Bacteria</taxon>
        <taxon>Pseudomonadati</taxon>
        <taxon>Planctomycetota</taxon>
        <taxon>Planctomycetia</taxon>
        <taxon>Pirellulales</taxon>
        <taxon>Pirellulaceae</taxon>
        <taxon>Allorhodopirellula</taxon>
    </lineage>
</organism>
<name>A0A5C6BUJ9_9BACT</name>
<keyword evidence="2" id="KW-1185">Reference proteome</keyword>
<evidence type="ECO:0000313" key="2">
    <source>
        <dbReference type="Proteomes" id="UP000319908"/>
    </source>
</evidence>
<reference evidence="1 2" key="1">
    <citation type="journal article" date="2020" name="Antonie Van Leeuwenhoek">
        <title>Rhodopirellula heiligendammensis sp. nov., Rhodopirellula pilleata sp. nov., and Rhodopirellula solitaria sp. nov. isolated from natural or artificial marine surfaces in Northern Germany and California, USA, and emended description of the genus Rhodopirellula.</title>
        <authorList>
            <person name="Kallscheuer N."/>
            <person name="Wiegand S."/>
            <person name="Jogler M."/>
            <person name="Boedeker C."/>
            <person name="Peeters S.H."/>
            <person name="Rast P."/>
            <person name="Heuer A."/>
            <person name="Jetten M.S.M."/>
            <person name="Rohde M."/>
            <person name="Jogler C."/>
        </authorList>
    </citation>
    <scope>NUCLEOTIDE SEQUENCE [LARGE SCALE GENOMIC DNA]</scope>
    <source>
        <strain evidence="1 2">Poly21</strain>
    </source>
</reference>
<proteinExistence type="predicted"/>
<dbReference type="OrthoDB" id="265699at2"/>
<sequence length="155" mass="18155">MKPASISELKRALAPLPREDLLDACLRLAKFKVDNKALLTYLLLQSGDEAGYIDEVCAEIDEQLPANRLIHKKTLRKIIRTMDKCIRFSGDKETELQIRIHFCRQVIDRDLHWGRCRVSENMYFGQLKKIEKALEKLHPDLQYDFRQQMQGLDRA</sequence>
<accession>A0A5C6BUJ9</accession>
<dbReference type="AlphaFoldDB" id="A0A5C6BUJ9"/>
<dbReference type="RefSeq" id="WP_146407693.1">
    <property type="nucleotide sequence ID" value="NZ_SJPU01000002.1"/>
</dbReference>
<protein>
    <submittedName>
        <fullName evidence="1">Uncharacterized protein</fullName>
    </submittedName>
</protein>
<comment type="caution">
    <text evidence="1">The sequence shown here is derived from an EMBL/GenBank/DDBJ whole genome shotgun (WGS) entry which is preliminary data.</text>
</comment>
<dbReference type="EMBL" id="SJPU01000002">
    <property type="protein sequence ID" value="TWU15940.1"/>
    <property type="molecule type" value="Genomic_DNA"/>
</dbReference>
<evidence type="ECO:0000313" key="1">
    <source>
        <dbReference type="EMBL" id="TWU15940.1"/>
    </source>
</evidence>
<dbReference type="Proteomes" id="UP000319908">
    <property type="component" value="Unassembled WGS sequence"/>
</dbReference>
<gene>
    <name evidence="1" type="ORF">Poly21_31440</name>
</gene>